<sequence length="224" mass="25072">MNLIADISQRQLIMFDLDGTLVDSARDLYASMNMALAELGRPAVTESQVRNWVGKGASQLCSCVIQYQEHGLNPELQQQLLQKFLAVYQRHLCVDTVIYDGVLEFLDYCRAEKKTLACVTNKPFDAAHGLLKQLNILDRFALVIGGDSLTHRKPHPEPLLHTMHYFQQKPEQTLMIGDSRNDVEAARAAHVDCIVLSYGYNHGEDIHACAPQMVIDSLAALISH</sequence>
<proteinExistence type="inferred from homology"/>
<organism evidence="10 11">
    <name type="scientific">Acinetobacter marinus</name>
    <dbReference type="NCBI Taxonomy" id="281375"/>
    <lineage>
        <taxon>Bacteria</taxon>
        <taxon>Pseudomonadati</taxon>
        <taxon>Pseudomonadota</taxon>
        <taxon>Gammaproteobacteria</taxon>
        <taxon>Moraxellales</taxon>
        <taxon>Moraxellaceae</taxon>
        <taxon>Acinetobacter</taxon>
    </lineage>
</organism>
<keyword evidence="9" id="KW-0119">Carbohydrate metabolism</keyword>
<dbReference type="EC" id="3.1.3.18" evidence="5"/>
<dbReference type="NCBIfam" id="TIGR01549">
    <property type="entry name" value="HAD-SF-IA-v1"/>
    <property type="match status" value="1"/>
</dbReference>
<evidence type="ECO:0000256" key="6">
    <source>
        <dbReference type="ARBA" id="ARBA00022723"/>
    </source>
</evidence>
<dbReference type="NCBIfam" id="NF009695">
    <property type="entry name" value="PRK13222.1-2"/>
    <property type="match status" value="1"/>
</dbReference>
<dbReference type="OrthoDB" id="9776368at2"/>
<evidence type="ECO:0000256" key="4">
    <source>
        <dbReference type="ARBA" id="ARBA00006171"/>
    </source>
</evidence>
<dbReference type="InterPro" id="IPR006439">
    <property type="entry name" value="HAD-SF_hydro_IA"/>
</dbReference>
<keyword evidence="8" id="KW-0460">Magnesium</keyword>
<keyword evidence="11" id="KW-1185">Reference proteome</keyword>
<dbReference type="CDD" id="cd16417">
    <property type="entry name" value="HAD_PGPase"/>
    <property type="match status" value="1"/>
</dbReference>
<dbReference type="Gene3D" id="1.10.150.240">
    <property type="entry name" value="Putative phosphatase, domain 2"/>
    <property type="match status" value="1"/>
</dbReference>
<evidence type="ECO:0000256" key="3">
    <source>
        <dbReference type="ARBA" id="ARBA00004818"/>
    </source>
</evidence>
<dbReference type="InterPro" id="IPR023198">
    <property type="entry name" value="PGP-like_dom2"/>
</dbReference>
<comment type="catalytic activity">
    <reaction evidence="1">
        <text>2-phosphoglycolate + H2O = glycolate + phosphate</text>
        <dbReference type="Rhea" id="RHEA:14369"/>
        <dbReference type="ChEBI" id="CHEBI:15377"/>
        <dbReference type="ChEBI" id="CHEBI:29805"/>
        <dbReference type="ChEBI" id="CHEBI:43474"/>
        <dbReference type="ChEBI" id="CHEBI:58033"/>
        <dbReference type="EC" id="3.1.3.18"/>
    </reaction>
</comment>
<evidence type="ECO:0000256" key="7">
    <source>
        <dbReference type="ARBA" id="ARBA00022801"/>
    </source>
</evidence>
<evidence type="ECO:0000256" key="5">
    <source>
        <dbReference type="ARBA" id="ARBA00013078"/>
    </source>
</evidence>
<name>A0A1G6HAZ0_9GAMM</name>
<dbReference type="PANTHER" id="PTHR43434">
    <property type="entry name" value="PHOSPHOGLYCOLATE PHOSPHATASE"/>
    <property type="match status" value="1"/>
</dbReference>
<dbReference type="FunFam" id="3.40.50.1000:FF:000022">
    <property type="entry name" value="Phosphoglycolate phosphatase"/>
    <property type="match status" value="1"/>
</dbReference>
<dbReference type="Pfam" id="PF13419">
    <property type="entry name" value="HAD_2"/>
    <property type="match status" value="1"/>
</dbReference>
<protein>
    <recommendedName>
        <fullName evidence="5">phosphoglycolate phosphatase</fullName>
        <ecNumber evidence="5">3.1.3.18</ecNumber>
    </recommendedName>
</protein>
<dbReference type="Gene3D" id="3.40.50.1000">
    <property type="entry name" value="HAD superfamily/HAD-like"/>
    <property type="match status" value="1"/>
</dbReference>
<dbReference type="Proteomes" id="UP000242317">
    <property type="component" value="Unassembled WGS sequence"/>
</dbReference>
<dbReference type="GO" id="GO:0006281">
    <property type="term" value="P:DNA repair"/>
    <property type="evidence" value="ECO:0007669"/>
    <property type="project" value="TreeGrafter"/>
</dbReference>
<gene>
    <name evidence="10" type="ORF">SAMN05421749_10232</name>
</gene>
<evidence type="ECO:0000256" key="1">
    <source>
        <dbReference type="ARBA" id="ARBA00000830"/>
    </source>
</evidence>
<dbReference type="GO" id="GO:0008967">
    <property type="term" value="F:phosphoglycolate phosphatase activity"/>
    <property type="evidence" value="ECO:0007669"/>
    <property type="project" value="UniProtKB-EC"/>
</dbReference>
<dbReference type="EMBL" id="FMYK01000002">
    <property type="protein sequence ID" value="SDB91323.1"/>
    <property type="molecule type" value="Genomic_DNA"/>
</dbReference>
<dbReference type="SUPFAM" id="SSF56784">
    <property type="entry name" value="HAD-like"/>
    <property type="match status" value="1"/>
</dbReference>
<dbReference type="AlphaFoldDB" id="A0A1G6HAZ0"/>
<comment type="cofactor">
    <cofactor evidence="2">
        <name>Mg(2+)</name>
        <dbReference type="ChEBI" id="CHEBI:18420"/>
    </cofactor>
</comment>
<reference evidence="11" key="1">
    <citation type="submission" date="2016-09" db="EMBL/GenBank/DDBJ databases">
        <authorList>
            <person name="Varghese N."/>
            <person name="Submissions S."/>
        </authorList>
    </citation>
    <scope>NUCLEOTIDE SEQUENCE [LARGE SCALE GENOMIC DNA]</scope>
    <source>
        <strain evidence="11">ANC 3699</strain>
    </source>
</reference>
<dbReference type="GO" id="GO:0005829">
    <property type="term" value="C:cytosol"/>
    <property type="evidence" value="ECO:0007669"/>
    <property type="project" value="TreeGrafter"/>
</dbReference>
<dbReference type="SFLD" id="SFLDS00003">
    <property type="entry name" value="Haloacid_Dehalogenase"/>
    <property type="match status" value="1"/>
</dbReference>
<dbReference type="InterPro" id="IPR037512">
    <property type="entry name" value="PGPase_prok"/>
</dbReference>
<dbReference type="InterPro" id="IPR041492">
    <property type="entry name" value="HAD_2"/>
</dbReference>
<evidence type="ECO:0000313" key="11">
    <source>
        <dbReference type="Proteomes" id="UP000242317"/>
    </source>
</evidence>
<evidence type="ECO:0000256" key="9">
    <source>
        <dbReference type="ARBA" id="ARBA00023277"/>
    </source>
</evidence>
<comment type="similarity">
    <text evidence="4">Belongs to the HAD-like hydrolase superfamily. CbbY/CbbZ/Gph/YieH family.</text>
</comment>
<dbReference type="PANTHER" id="PTHR43434:SF1">
    <property type="entry name" value="PHOSPHOGLYCOLATE PHOSPHATASE"/>
    <property type="match status" value="1"/>
</dbReference>
<dbReference type="SFLD" id="SFLDG01129">
    <property type="entry name" value="C1.5:_HAD__Beta-PGM__Phosphata"/>
    <property type="match status" value="1"/>
</dbReference>
<dbReference type="SFLD" id="SFLDG01135">
    <property type="entry name" value="C1.5.6:_HAD__Beta-PGM__Phospha"/>
    <property type="match status" value="1"/>
</dbReference>
<evidence type="ECO:0000313" key="10">
    <source>
        <dbReference type="EMBL" id="SDB91323.1"/>
    </source>
</evidence>
<dbReference type="GO" id="GO:0005975">
    <property type="term" value="P:carbohydrate metabolic process"/>
    <property type="evidence" value="ECO:0007669"/>
    <property type="project" value="InterPro"/>
</dbReference>
<keyword evidence="7" id="KW-0378">Hydrolase</keyword>
<dbReference type="RefSeq" id="WP_092616203.1">
    <property type="nucleotide sequence ID" value="NZ_FMYK01000002.1"/>
</dbReference>
<dbReference type="InterPro" id="IPR036412">
    <property type="entry name" value="HAD-like_sf"/>
</dbReference>
<comment type="pathway">
    <text evidence="3">Organic acid metabolism; glycolate biosynthesis; glycolate from 2-phosphoglycolate: step 1/1.</text>
</comment>
<dbReference type="InterPro" id="IPR050155">
    <property type="entry name" value="HAD-like_hydrolase_sf"/>
</dbReference>
<dbReference type="NCBIfam" id="TIGR01449">
    <property type="entry name" value="PGP_bact"/>
    <property type="match status" value="1"/>
</dbReference>
<keyword evidence="6" id="KW-0479">Metal-binding</keyword>
<evidence type="ECO:0000256" key="2">
    <source>
        <dbReference type="ARBA" id="ARBA00001946"/>
    </source>
</evidence>
<dbReference type="GO" id="GO:0046872">
    <property type="term" value="F:metal ion binding"/>
    <property type="evidence" value="ECO:0007669"/>
    <property type="project" value="UniProtKB-KW"/>
</dbReference>
<dbReference type="InterPro" id="IPR023214">
    <property type="entry name" value="HAD_sf"/>
</dbReference>
<accession>A0A1G6HAZ0</accession>
<evidence type="ECO:0000256" key="8">
    <source>
        <dbReference type="ARBA" id="ARBA00022842"/>
    </source>
</evidence>